<accession>W1P958</accession>
<keyword evidence="2" id="KW-1133">Transmembrane helix</keyword>
<reference evidence="4" key="1">
    <citation type="journal article" date="2013" name="Science">
        <title>The Amborella genome and the evolution of flowering plants.</title>
        <authorList>
            <consortium name="Amborella Genome Project"/>
        </authorList>
    </citation>
    <scope>NUCLEOTIDE SEQUENCE [LARGE SCALE GENOMIC DNA]</scope>
</reference>
<name>W1P958_AMBTC</name>
<evidence type="ECO:0008006" key="5">
    <source>
        <dbReference type="Google" id="ProtNLM"/>
    </source>
</evidence>
<dbReference type="eggNOG" id="ENOG502RK1A">
    <property type="taxonomic scope" value="Eukaryota"/>
</dbReference>
<feature type="compositionally biased region" description="Basic and acidic residues" evidence="1">
    <location>
        <begin position="218"/>
        <end position="228"/>
    </location>
</feature>
<dbReference type="PANTHER" id="PTHR31881:SF11">
    <property type="entry name" value="PROTEIN, PUTATIVE-RELATED"/>
    <property type="match status" value="1"/>
</dbReference>
<keyword evidence="2" id="KW-0812">Transmembrane</keyword>
<feature type="transmembrane region" description="Helical" evidence="2">
    <location>
        <begin position="76"/>
        <end position="98"/>
    </location>
</feature>
<dbReference type="Proteomes" id="UP000017836">
    <property type="component" value="Unassembled WGS sequence"/>
</dbReference>
<organism evidence="3 4">
    <name type="scientific">Amborella trichopoda</name>
    <dbReference type="NCBI Taxonomy" id="13333"/>
    <lineage>
        <taxon>Eukaryota</taxon>
        <taxon>Viridiplantae</taxon>
        <taxon>Streptophyta</taxon>
        <taxon>Embryophyta</taxon>
        <taxon>Tracheophyta</taxon>
        <taxon>Spermatophyta</taxon>
        <taxon>Magnoliopsida</taxon>
        <taxon>Amborellales</taxon>
        <taxon>Amborellaceae</taxon>
        <taxon>Amborella</taxon>
    </lineage>
</organism>
<keyword evidence="4" id="KW-1185">Reference proteome</keyword>
<gene>
    <name evidence="3" type="ORF">AMTR_s00077p00110900</name>
</gene>
<feature type="transmembrane region" description="Helical" evidence="2">
    <location>
        <begin position="35"/>
        <end position="56"/>
    </location>
</feature>
<dbReference type="InterPro" id="IPR006747">
    <property type="entry name" value="DUF599"/>
</dbReference>
<evidence type="ECO:0000256" key="2">
    <source>
        <dbReference type="SAM" id="Phobius"/>
    </source>
</evidence>
<evidence type="ECO:0000313" key="4">
    <source>
        <dbReference type="Proteomes" id="UP000017836"/>
    </source>
</evidence>
<dbReference type="PANTHER" id="PTHR31881">
    <property type="match status" value="1"/>
</dbReference>
<dbReference type="Gramene" id="ERN04189">
    <property type="protein sequence ID" value="ERN04189"/>
    <property type="gene ID" value="AMTR_s00077p00110900"/>
</dbReference>
<sequence>MCATFLGLWNQKRENDEKKGLLAVQTQRNNLMTQILASTITILINSSLASLANNSYMASHFLPSPLLGSIINPTMAALKFATPCIFFLFSFLSSSLSLQFHIHANFLLGLPPYHPSKSTQHLEQISQNSSFQSSDSLSSLEARKIEPEHVYWVVERGCCLGSVGSRALHIGLVLTLWVLGSVPLVLASVALVMASYELDFAPGRFNGEGMASSEEGSSCEREGDTSNL</sequence>
<dbReference type="Pfam" id="PF04654">
    <property type="entry name" value="DUF599"/>
    <property type="match status" value="1"/>
</dbReference>
<dbReference type="EMBL" id="KI394293">
    <property type="protein sequence ID" value="ERN04189.1"/>
    <property type="molecule type" value="Genomic_DNA"/>
</dbReference>
<keyword evidence="2" id="KW-0472">Membrane</keyword>
<feature type="transmembrane region" description="Helical" evidence="2">
    <location>
        <begin position="172"/>
        <end position="196"/>
    </location>
</feature>
<dbReference type="OMA" id="YLWHNFK"/>
<evidence type="ECO:0000256" key="1">
    <source>
        <dbReference type="SAM" id="MobiDB-lite"/>
    </source>
</evidence>
<dbReference type="HOGENOM" id="CLU_1216222_0_0_1"/>
<evidence type="ECO:0000313" key="3">
    <source>
        <dbReference type="EMBL" id="ERN04189.1"/>
    </source>
</evidence>
<proteinExistence type="predicted"/>
<protein>
    <recommendedName>
        <fullName evidence="5">PGG domain-containing protein</fullName>
    </recommendedName>
</protein>
<feature type="region of interest" description="Disordered" evidence="1">
    <location>
        <begin position="209"/>
        <end position="228"/>
    </location>
</feature>
<dbReference type="AlphaFoldDB" id="W1P958"/>